<feature type="non-terminal residue" evidence="1">
    <location>
        <position position="1"/>
    </location>
</feature>
<protein>
    <submittedName>
        <fullName evidence="1">Zn-dependent exopeptidase</fullName>
    </submittedName>
</protein>
<dbReference type="EMBL" id="MU003505">
    <property type="protein sequence ID" value="KAF2471286.1"/>
    <property type="molecule type" value="Genomic_DNA"/>
</dbReference>
<evidence type="ECO:0000313" key="1">
    <source>
        <dbReference type="EMBL" id="KAF2471286.1"/>
    </source>
</evidence>
<reference evidence="1" key="1">
    <citation type="journal article" date="2020" name="Stud. Mycol.">
        <title>101 Dothideomycetes genomes: a test case for predicting lifestyles and emergence of pathogens.</title>
        <authorList>
            <person name="Haridas S."/>
            <person name="Albert R."/>
            <person name="Binder M."/>
            <person name="Bloem J."/>
            <person name="Labutti K."/>
            <person name="Salamov A."/>
            <person name="Andreopoulos B."/>
            <person name="Baker S."/>
            <person name="Barry K."/>
            <person name="Bills G."/>
            <person name="Bluhm B."/>
            <person name="Cannon C."/>
            <person name="Castanera R."/>
            <person name="Culley D."/>
            <person name="Daum C."/>
            <person name="Ezra D."/>
            <person name="Gonzalez J."/>
            <person name="Henrissat B."/>
            <person name="Kuo A."/>
            <person name="Liang C."/>
            <person name="Lipzen A."/>
            <person name="Lutzoni F."/>
            <person name="Magnuson J."/>
            <person name="Mondo S."/>
            <person name="Nolan M."/>
            <person name="Ohm R."/>
            <person name="Pangilinan J."/>
            <person name="Park H.-J."/>
            <person name="Ramirez L."/>
            <person name="Alfaro M."/>
            <person name="Sun H."/>
            <person name="Tritt A."/>
            <person name="Yoshinaga Y."/>
            <person name="Zwiers L.-H."/>
            <person name="Turgeon B."/>
            <person name="Goodwin S."/>
            <person name="Spatafora J."/>
            <person name="Crous P."/>
            <person name="Grigoriev I."/>
        </authorList>
    </citation>
    <scope>NUCLEOTIDE SEQUENCE</scope>
    <source>
        <strain evidence="1">ATCC 200398</strain>
    </source>
</reference>
<dbReference type="Proteomes" id="UP000799755">
    <property type="component" value="Unassembled WGS sequence"/>
</dbReference>
<sequence>KKLQKSIEGPALLKGAQILQDFAYAYPKRNRLMGGNAHNDTVDYLVSELDALGGYYTVEKQKFSSLVQLNASASLAVNGTTYEPGIMEFSPSGNVGAPIIVVNNLGCDPADYPAEVLGNIALISRGTCEFGLKSVYAGLAGAVGAIIYNNIPGALNGTLGVPPRPEGDYVPTVSLSQEEGTVIVSLITGGAAVTASIGVLSVIENYTTFNVLATSNCGAQNTTLVLGAHTDSVAAGPGINDDGSGTIGILEVAKQLAKYKVNNAVRFGFWSGEEEGLLGSTYYVESLSAAELANVRAYLNFDMIASPNYIYAIYDGDGSSFNETGPPGSADIEHFFENYFASAGENFTATAFDGRSDYLAFIDNGIPAGGTFTGAEEIKTQEEAEAFGGQAGVATDPNYHQAGDTVENLNMEAFVLNTKAIAAAVATYATTFESLPPKGLEKRNGEVRWVKPRSRRGGKTVKRAQ</sequence>
<gene>
    <name evidence="1" type="ORF">BDR25DRAFT_223348</name>
</gene>
<organism evidence="1 2">
    <name type="scientific">Lindgomyces ingoldianus</name>
    <dbReference type="NCBI Taxonomy" id="673940"/>
    <lineage>
        <taxon>Eukaryota</taxon>
        <taxon>Fungi</taxon>
        <taxon>Dikarya</taxon>
        <taxon>Ascomycota</taxon>
        <taxon>Pezizomycotina</taxon>
        <taxon>Dothideomycetes</taxon>
        <taxon>Pleosporomycetidae</taxon>
        <taxon>Pleosporales</taxon>
        <taxon>Lindgomycetaceae</taxon>
        <taxon>Lindgomyces</taxon>
    </lineage>
</organism>
<keyword evidence="2" id="KW-1185">Reference proteome</keyword>
<name>A0ACB6QWH8_9PLEO</name>
<evidence type="ECO:0000313" key="2">
    <source>
        <dbReference type="Proteomes" id="UP000799755"/>
    </source>
</evidence>
<accession>A0ACB6QWH8</accession>
<proteinExistence type="predicted"/>
<comment type="caution">
    <text evidence="1">The sequence shown here is derived from an EMBL/GenBank/DDBJ whole genome shotgun (WGS) entry which is preliminary data.</text>
</comment>